<accession>A0AAV4CCD0</accession>
<reference evidence="1 2" key="1">
    <citation type="journal article" date="2021" name="Elife">
        <title>Chloroplast acquisition without the gene transfer in kleptoplastic sea slugs, Plakobranchus ocellatus.</title>
        <authorList>
            <person name="Maeda T."/>
            <person name="Takahashi S."/>
            <person name="Yoshida T."/>
            <person name="Shimamura S."/>
            <person name="Takaki Y."/>
            <person name="Nagai Y."/>
            <person name="Toyoda A."/>
            <person name="Suzuki Y."/>
            <person name="Arimoto A."/>
            <person name="Ishii H."/>
            <person name="Satoh N."/>
            <person name="Nishiyama T."/>
            <person name="Hasebe M."/>
            <person name="Maruyama T."/>
            <person name="Minagawa J."/>
            <person name="Obokata J."/>
            <person name="Shigenobu S."/>
        </authorList>
    </citation>
    <scope>NUCLEOTIDE SEQUENCE [LARGE SCALE GENOMIC DNA]</scope>
</reference>
<sequence>MQTTVALEDHLKPEGSLLNFGQPQLDDLISTQGIELVILRVDIGHCCSVPRVIRLQTPEQDADHCSIRGPLKARGVSIELRTTPIG</sequence>
<protein>
    <recommendedName>
        <fullName evidence="3">Ferrous iron transporter FeoA domain-containing protein</fullName>
    </recommendedName>
</protein>
<keyword evidence="2" id="KW-1185">Reference proteome</keyword>
<dbReference type="Proteomes" id="UP000735302">
    <property type="component" value="Unassembled WGS sequence"/>
</dbReference>
<proteinExistence type="predicted"/>
<organism evidence="1 2">
    <name type="scientific">Plakobranchus ocellatus</name>
    <dbReference type="NCBI Taxonomy" id="259542"/>
    <lineage>
        <taxon>Eukaryota</taxon>
        <taxon>Metazoa</taxon>
        <taxon>Spiralia</taxon>
        <taxon>Lophotrochozoa</taxon>
        <taxon>Mollusca</taxon>
        <taxon>Gastropoda</taxon>
        <taxon>Heterobranchia</taxon>
        <taxon>Euthyneura</taxon>
        <taxon>Panpulmonata</taxon>
        <taxon>Sacoglossa</taxon>
        <taxon>Placobranchoidea</taxon>
        <taxon>Plakobranchidae</taxon>
        <taxon>Plakobranchus</taxon>
    </lineage>
</organism>
<evidence type="ECO:0000313" key="1">
    <source>
        <dbReference type="EMBL" id="GFO28364.1"/>
    </source>
</evidence>
<dbReference type="EMBL" id="BLXT01006036">
    <property type="protein sequence ID" value="GFO28364.1"/>
    <property type="molecule type" value="Genomic_DNA"/>
</dbReference>
<name>A0AAV4CCD0_9GAST</name>
<comment type="caution">
    <text evidence="1">The sequence shown here is derived from an EMBL/GenBank/DDBJ whole genome shotgun (WGS) entry which is preliminary data.</text>
</comment>
<dbReference type="AlphaFoldDB" id="A0AAV4CCD0"/>
<evidence type="ECO:0008006" key="3">
    <source>
        <dbReference type="Google" id="ProtNLM"/>
    </source>
</evidence>
<evidence type="ECO:0000313" key="2">
    <source>
        <dbReference type="Proteomes" id="UP000735302"/>
    </source>
</evidence>
<gene>
    <name evidence="1" type="ORF">PoB_005486900</name>
</gene>